<comment type="caution">
    <text evidence="2">The sequence shown here is derived from an EMBL/GenBank/DDBJ whole genome shotgun (WGS) entry which is preliminary data.</text>
</comment>
<evidence type="ECO:0000313" key="2">
    <source>
        <dbReference type="EMBL" id="NUQ89920.1"/>
    </source>
</evidence>
<gene>
    <name evidence="2" type="ORF">HOQ43_15840</name>
</gene>
<feature type="non-terminal residue" evidence="2">
    <location>
        <position position="59"/>
    </location>
</feature>
<reference evidence="2 3" key="1">
    <citation type="submission" date="2020-05" db="EMBL/GenBank/DDBJ databases">
        <title>DNA-SIP metagenomic assembled genomes.</title>
        <authorList>
            <person name="Yu J."/>
        </authorList>
    </citation>
    <scope>NUCLEOTIDE SEQUENCE [LARGE SCALE GENOMIC DNA]</scope>
    <source>
        <strain evidence="2">Bin5.27</strain>
    </source>
</reference>
<evidence type="ECO:0000256" key="1">
    <source>
        <dbReference type="SAM" id="MobiDB-lite"/>
    </source>
</evidence>
<name>A0A850CD98_9ACTN</name>
<proteinExistence type="predicted"/>
<accession>A0A850CD98</accession>
<dbReference type="AlphaFoldDB" id="A0A850CD98"/>
<feature type="region of interest" description="Disordered" evidence="1">
    <location>
        <begin position="1"/>
        <end position="59"/>
    </location>
</feature>
<protein>
    <submittedName>
        <fullName evidence="2">Uncharacterized protein</fullName>
    </submittedName>
</protein>
<dbReference type="EMBL" id="JABFXE010000665">
    <property type="protein sequence ID" value="NUQ89920.1"/>
    <property type="molecule type" value="Genomic_DNA"/>
</dbReference>
<organism evidence="2 3">
    <name type="scientific">Glycomyces artemisiae</name>
    <dbReference type="NCBI Taxonomy" id="1076443"/>
    <lineage>
        <taxon>Bacteria</taxon>
        <taxon>Bacillati</taxon>
        <taxon>Actinomycetota</taxon>
        <taxon>Actinomycetes</taxon>
        <taxon>Glycomycetales</taxon>
        <taxon>Glycomycetaceae</taxon>
        <taxon>Glycomyces</taxon>
    </lineage>
</organism>
<feature type="compositionally biased region" description="Pro residues" evidence="1">
    <location>
        <begin position="40"/>
        <end position="59"/>
    </location>
</feature>
<evidence type="ECO:0000313" key="3">
    <source>
        <dbReference type="Proteomes" id="UP000574690"/>
    </source>
</evidence>
<sequence length="59" mass="6368">MSDQQPPPEHTQRYMAGQYQQPQTEESDTLAVRRRMSTPPAVPPQPGFAPAPPGPPGTG</sequence>
<dbReference type="Proteomes" id="UP000574690">
    <property type="component" value="Unassembled WGS sequence"/>
</dbReference>